<name>W0RR22_9BACT</name>
<evidence type="ECO:0000313" key="3">
    <source>
        <dbReference type="Proteomes" id="UP000019151"/>
    </source>
</evidence>
<proteinExistence type="predicted"/>
<dbReference type="Pfam" id="PF13709">
    <property type="entry name" value="DUF4159"/>
    <property type="match status" value="1"/>
</dbReference>
<organism evidence="2 3">
    <name type="scientific">Gemmatirosa kalamazoonensis</name>
    <dbReference type="NCBI Taxonomy" id="861299"/>
    <lineage>
        <taxon>Bacteria</taxon>
        <taxon>Pseudomonadati</taxon>
        <taxon>Gemmatimonadota</taxon>
        <taxon>Gemmatimonadia</taxon>
        <taxon>Gemmatimonadales</taxon>
        <taxon>Gemmatimonadaceae</taxon>
        <taxon>Gemmatirosa</taxon>
    </lineage>
</organism>
<dbReference type="RefSeq" id="WP_104023312.1">
    <property type="nucleotide sequence ID" value="NZ_CP007129.1"/>
</dbReference>
<keyword evidence="3" id="KW-1185">Reference proteome</keyword>
<evidence type="ECO:0000259" key="1">
    <source>
        <dbReference type="Pfam" id="PF13709"/>
    </source>
</evidence>
<dbReference type="InParanoid" id="W0RR22"/>
<sequence length="265" mass="29700">MRMRETVVALCALTLAGGALLAQGRFRGSFAPVDEESLIHNVQYDGRFTFARVRYVTGDGGYYYRGLPAWAHGFPRAERDLMQILGEVSDIAPRIEESNVLAVSDPEFFKYPVAYMTEGGFWMMSDSDAVSLRGWLQKGGFLIMDDFRDGGFGRGGGGWAHVESNMKRVLPDARWVDLDPSMPVYHSFFEIPSLGIVPQSYDAGRPIFRGIFEDNDPTKRLMVIANFNTDVSDFWEFSATGSYPVSESNEAYKLGVNYVIYGMTH</sequence>
<reference evidence="2 3" key="1">
    <citation type="journal article" date="2014" name="Genome Announc.">
        <title>Genome Sequence and Methylome of Soil Bacterium Gemmatirosa kalamazoonensis KBS708T, a Member of the Rarely Cultivated Gemmatimonadetes Phylum.</title>
        <authorList>
            <person name="Debruyn J.M."/>
            <person name="Radosevich M."/>
            <person name="Wommack K.E."/>
            <person name="Polson S.W."/>
            <person name="Hauser L.J."/>
            <person name="Fawaz M.N."/>
            <person name="Korlach J."/>
            <person name="Tsai Y.C."/>
        </authorList>
    </citation>
    <scope>NUCLEOTIDE SEQUENCE [LARGE SCALE GENOMIC DNA]</scope>
    <source>
        <strain evidence="2 3">KBS708</strain>
        <plasmid evidence="3">Plasmid 1</plasmid>
    </source>
</reference>
<dbReference type="Proteomes" id="UP000019151">
    <property type="component" value="Plasmid 1"/>
</dbReference>
<dbReference type="InterPro" id="IPR025297">
    <property type="entry name" value="DUF4159"/>
</dbReference>
<dbReference type="OrthoDB" id="9804083at2"/>
<dbReference type="HOGENOM" id="CLU_058818_1_0_0"/>
<dbReference type="AlphaFoldDB" id="W0RR22"/>
<protein>
    <recommendedName>
        <fullName evidence="1">DUF4159 domain-containing protein</fullName>
    </recommendedName>
</protein>
<dbReference type="Gene3D" id="3.40.50.12140">
    <property type="entry name" value="Domain of unknown function DUF4159"/>
    <property type="match status" value="1"/>
</dbReference>
<dbReference type="EMBL" id="CP007129">
    <property type="protein sequence ID" value="AHG92750.1"/>
    <property type="molecule type" value="Genomic_DNA"/>
</dbReference>
<evidence type="ECO:0000313" key="2">
    <source>
        <dbReference type="EMBL" id="AHG92750.1"/>
    </source>
</evidence>
<gene>
    <name evidence="2" type="ORF">J421_5215</name>
</gene>
<accession>W0RR22</accession>
<keyword evidence="2" id="KW-0614">Plasmid</keyword>
<dbReference type="KEGG" id="gba:J421_5215"/>
<geneLocation type="plasmid" evidence="2 3">
    <name>1</name>
</geneLocation>
<feature type="domain" description="DUF4159" evidence="1">
    <location>
        <begin position="50"/>
        <end position="263"/>
    </location>
</feature>